<feature type="transmembrane region" description="Helical" evidence="9">
    <location>
        <begin position="162"/>
        <end position="184"/>
    </location>
</feature>
<evidence type="ECO:0000256" key="6">
    <source>
        <dbReference type="ARBA" id="ARBA00022989"/>
    </source>
</evidence>
<accession>A0A934VZA8</accession>
<evidence type="ECO:0000256" key="7">
    <source>
        <dbReference type="ARBA" id="ARBA00023136"/>
    </source>
</evidence>
<evidence type="ECO:0000256" key="9">
    <source>
        <dbReference type="SAM" id="Phobius"/>
    </source>
</evidence>
<comment type="caution">
    <text evidence="10">The sequence shown here is derived from an EMBL/GenBank/DDBJ whole genome shotgun (WGS) entry which is preliminary data.</text>
</comment>
<keyword evidence="2" id="KW-0813">Transport</keyword>
<dbReference type="Proteomes" id="UP000640485">
    <property type="component" value="Unassembled WGS sequence"/>
</dbReference>
<dbReference type="EMBL" id="JAEPRQ010000004">
    <property type="protein sequence ID" value="MBK4216857.1"/>
    <property type="molecule type" value="Genomic_DNA"/>
</dbReference>
<dbReference type="InterPro" id="IPR007272">
    <property type="entry name" value="Sulf_transp_TsuA/YedE"/>
</dbReference>
<keyword evidence="3" id="KW-1003">Cell membrane</keyword>
<feature type="transmembrane region" description="Helical" evidence="9">
    <location>
        <begin position="311"/>
        <end position="333"/>
    </location>
</feature>
<reference evidence="10" key="1">
    <citation type="submission" date="2021-01" db="EMBL/GenBank/DDBJ databases">
        <title>Paracoccus amoyensis sp. nov., isolated from the surface seawater along the coast of Xiamen Island, China.</title>
        <authorList>
            <person name="Lyu L."/>
        </authorList>
    </citation>
    <scope>NUCLEOTIDE SEQUENCE</scope>
    <source>
        <strain evidence="10">MJ17</strain>
    </source>
</reference>
<dbReference type="PANTHER" id="PTHR30574">
    <property type="entry name" value="INNER MEMBRANE PROTEIN YEDE"/>
    <property type="match status" value="1"/>
</dbReference>
<protein>
    <submittedName>
        <fullName evidence="10">YeeE/YedE family protein</fullName>
    </submittedName>
</protein>
<keyword evidence="4" id="KW-0997">Cell inner membrane</keyword>
<dbReference type="RefSeq" id="WP_200687161.1">
    <property type="nucleotide sequence ID" value="NZ_JAEPRQ010000004.1"/>
</dbReference>
<evidence type="ECO:0000256" key="2">
    <source>
        <dbReference type="ARBA" id="ARBA00022448"/>
    </source>
</evidence>
<evidence type="ECO:0000256" key="3">
    <source>
        <dbReference type="ARBA" id="ARBA00022475"/>
    </source>
</evidence>
<dbReference type="AlphaFoldDB" id="A0A934VZA8"/>
<comment type="similarity">
    <text evidence="8">Belongs to the TsuA/YedE (TC 9.B.102) family.</text>
</comment>
<dbReference type="Pfam" id="PF04143">
    <property type="entry name" value="Sulf_transp"/>
    <property type="match status" value="1"/>
</dbReference>
<evidence type="ECO:0000256" key="1">
    <source>
        <dbReference type="ARBA" id="ARBA00004429"/>
    </source>
</evidence>
<feature type="transmembrane region" description="Helical" evidence="9">
    <location>
        <begin position="44"/>
        <end position="64"/>
    </location>
</feature>
<feature type="transmembrane region" description="Helical" evidence="9">
    <location>
        <begin position="191"/>
        <end position="209"/>
    </location>
</feature>
<evidence type="ECO:0000256" key="4">
    <source>
        <dbReference type="ARBA" id="ARBA00022519"/>
    </source>
</evidence>
<gene>
    <name evidence="10" type="ORF">JJJ17_13040</name>
</gene>
<evidence type="ECO:0000256" key="5">
    <source>
        <dbReference type="ARBA" id="ARBA00022692"/>
    </source>
</evidence>
<comment type="subcellular location">
    <subcellularLocation>
        <location evidence="1">Cell inner membrane</location>
        <topology evidence="1">Multi-pass membrane protein</topology>
    </subcellularLocation>
</comment>
<evidence type="ECO:0000313" key="11">
    <source>
        <dbReference type="Proteomes" id="UP000640485"/>
    </source>
</evidence>
<keyword evidence="5 9" id="KW-0812">Transmembrane</keyword>
<feature type="transmembrane region" description="Helical" evidence="9">
    <location>
        <begin position="285"/>
        <end position="305"/>
    </location>
</feature>
<evidence type="ECO:0000256" key="8">
    <source>
        <dbReference type="ARBA" id="ARBA00035655"/>
    </source>
</evidence>
<keyword evidence="7 9" id="KW-0472">Membrane</keyword>
<feature type="transmembrane region" description="Helical" evidence="9">
    <location>
        <begin position="76"/>
        <end position="95"/>
    </location>
</feature>
<keyword evidence="6 9" id="KW-1133">Transmembrane helix</keyword>
<feature type="transmembrane region" description="Helical" evidence="9">
    <location>
        <begin position="244"/>
        <end position="264"/>
    </location>
</feature>
<sequence>MNAVIAGLVLGLIFGAAARSGRFCLLRGMKGLVGRGDLSPLRAFALAIAVAILATQILALTGGTNLAGSLPMRPRFSWMAMLAGGAIFGLGMVMANACGARSVVLAAGGNLRSGLVLVSLALAAQASLTGVLQPLRNAVQAMGVVEPSRLSLIDVFAGFGRWPAMLLAIGLPVGLLIWLALPLIRNRRAEAAMAVIIGLVIAAGWWVSFVTDDPFDPKVLTSLSYVGPMGEGLLWLILSTGRELSFGVAAVAGTALGALVVAVLSSDFRLESIGSTGRAMQAIAGGVLMGFGGVLALGCSIGQGISGTSTLSLASLVAFSGILAGIVIGLVLIRSPDKETP</sequence>
<keyword evidence="11" id="KW-1185">Reference proteome</keyword>
<organism evidence="10 11">
    <name type="scientific">Paracoccus caeni</name>
    <dbReference type="NCBI Taxonomy" id="657651"/>
    <lineage>
        <taxon>Bacteria</taxon>
        <taxon>Pseudomonadati</taxon>
        <taxon>Pseudomonadota</taxon>
        <taxon>Alphaproteobacteria</taxon>
        <taxon>Rhodobacterales</taxon>
        <taxon>Paracoccaceae</taxon>
        <taxon>Paracoccus</taxon>
    </lineage>
</organism>
<dbReference type="GO" id="GO:0005886">
    <property type="term" value="C:plasma membrane"/>
    <property type="evidence" value="ECO:0007669"/>
    <property type="project" value="UniProtKB-SubCell"/>
</dbReference>
<evidence type="ECO:0000313" key="10">
    <source>
        <dbReference type="EMBL" id="MBK4216857.1"/>
    </source>
</evidence>
<proteinExistence type="inferred from homology"/>
<dbReference type="PANTHER" id="PTHR30574:SF1">
    <property type="entry name" value="SULPHUR TRANSPORT DOMAIN-CONTAINING PROTEIN"/>
    <property type="match status" value="1"/>
</dbReference>
<name>A0A934VZA8_9RHOB</name>